<evidence type="ECO:0000256" key="5">
    <source>
        <dbReference type="PIRNR" id="PIRNR005426"/>
    </source>
</evidence>
<dbReference type="SUPFAM" id="SSF55469">
    <property type="entry name" value="FMN-dependent nitroreductase-like"/>
    <property type="match status" value="1"/>
</dbReference>
<dbReference type="PANTHER" id="PTHR43425">
    <property type="entry name" value="OXYGEN-INSENSITIVE NADPH NITROREDUCTASE"/>
    <property type="match status" value="1"/>
</dbReference>
<evidence type="ECO:0000313" key="7">
    <source>
        <dbReference type="EMBL" id="AWI77091.1"/>
    </source>
</evidence>
<keyword evidence="5" id="KW-0521">NADP</keyword>
<dbReference type="InterPro" id="IPR000415">
    <property type="entry name" value="Nitroreductase-like"/>
</dbReference>
<dbReference type="PANTHER" id="PTHR43425:SF2">
    <property type="entry name" value="OXYGEN-INSENSITIVE NADPH NITROREDUCTASE"/>
    <property type="match status" value="1"/>
</dbReference>
<dbReference type="PIRSF" id="PIRSF005426">
    <property type="entry name" value="Frp"/>
    <property type="match status" value="1"/>
</dbReference>
<keyword evidence="8" id="KW-1185">Reference proteome</keyword>
<keyword evidence="2 5" id="KW-0285">Flavoprotein</keyword>
<protein>
    <submittedName>
        <fullName evidence="7">NADPH-dependent oxidoreductase</fullName>
    </submittedName>
</protein>
<feature type="domain" description="Nitroreductase" evidence="6">
    <location>
        <begin position="32"/>
        <end position="185"/>
    </location>
</feature>
<dbReference type="InterPro" id="IPR016446">
    <property type="entry name" value="Flavin_OxRdtase_Frp"/>
</dbReference>
<dbReference type="EMBL" id="CP022187">
    <property type="protein sequence ID" value="AWI77091.1"/>
    <property type="molecule type" value="Genomic_DNA"/>
</dbReference>
<name>A0A2U8GU35_9RHOO</name>
<sequence>MSDTQSRLDTRYGSNAMPAPQSWSPLIDSLLGHRSVRSYLPTPVSDDQLSAIIAAAQSASSSSNLQAWSVVAVRDPATRAALAECAGGQAHVSDAPLQLVWLADLARLESLATSNERPSAALDYLEMFLVGVIDAALAAQNAAAAAESIGLGTVYIGGMRNKPEAVAELLNLPPRVVAVFGMCVGTPDPAKPAAVKPRPPQSVVVHHERYSLPAQAPGIEAYNAAMARFYEEQQMKVHGTWAIHSAKRIAGPETLSGRDHLVEALNKRGFQLK</sequence>
<evidence type="ECO:0000256" key="1">
    <source>
        <dbReference type="ARBA" id="ARBA00008366"/>
    </source>
</evidence>
<evidence type="ECO:0000259" key="6">
    <source>
        <dbReference type="Pfam" id="PF00881"/>
    </source>
</evidence>
<evidence type="ECO:0000256" key="3">
    <source>
        <dbReference type="ARBA" id="ARBA00022643"/>
    </source>
</evidence>
<organism evidence="7 8">
    <name type="scientific">Parazoarcus communis</name>
    <dbReference type="NCBI Taxonomy" id="41977"/>
    <lineage>
        <taxon>Bacteria</taxon>
        <taxon>Pseudomonadati</taxon>
        <taxon>Pseudomonadota</taxon>
        <taxon>Betaproteobacteria</taxon>
        <taxon>Rhodocyclales</taxon>
        <taxon>Zoogloeaceae</taxon>
        <taxon>Parazoarcus</taxon>
    </lineage>
</organism>
<keyword evidence="4 5" id="KW-0560">Oxidoreductase</keyword>
<comment type="similarity">
    <text evidence="1 5">Belongs to the flavin oxidoreductase frp family.</text>
</comment>
<evidence type="ECO:0000256" key="4">
    <source>
        <dbReference type="ARBA" id="ARBA00023002"/>
    </source>
</evidence>
<evidence type="ECO:0000313" key="8">
    <source>
        <dbReference type="Proteomes" id="UP000244930"/>
    </source>
</evidence>
<dbReference type="Pfam" id="PF00881">
    <property type="entry name" value="Nitroreductase"/>
    <property type="match status" value="1"/>
</dbReference>
<dbReference type="KEGG" id="acom:CEW83_19185"/>
<dbReference type="Gene3D" id="3.40.109.10">
    <property type="entry name" value="NADH Oxidase"/>
    <property type="match status" value="1"/>
</dbReference>
<dbReference type="AlphaFoldDB" id="A0A2U8GU35"/>
<evidence type="ECO:0000256" key="2">
    <source>
        <dbReference type="ARBA" id="ARBA00022630"/>
    </source>
</evidence>
<dbReference type="Proteomes" id="UP000244930">
    <property type="component" value="Chromosome"/>
</dbReference>
<dbReference type="InterPro" id="IPR029479">
    <property type="entry name" value="Nitroreductase"/>
</dbReference>
<dbReference type="RefSeq" id="WP_108950790.1">
    <property type="nucleotide sequence ID" value="NZ_CP022187.1"/>
</dbReference>
<proteinExistence type="inferred from homology"/>
<keyword evidence="3 5" id="KW-0288">FMN</keyword>
<dbReference type="GO" id="GO:0016491">
    <property type="term" value="F:oxidoreductase activity"/>
    <property type="evidence" value="ECO:0007669"/>
    <property type="project" value="UniProtKB-UniRule"/>
</dbReference>
<reference evidence="7 8" key="1">
    <citation type="submission" date="2017-06" db="EMBL/GenBank/DDBJ databases">
        <title>Azoarcus.</title>
        <authorList>
            <person name="Woo J.-H."/>
            <person name="Kim H.-S."/>
        </authorList>
    </citation>
    <scope>NUCLEOTIDE SEQUENCE [LARGE SCALE GENOMIC DNA]</scope>
    <source>
        <strain evidence="7 8">TSPY31</strain>
    </source>
</reference>
<gene>
    <name evidence="7" type="ORF">CEW83_19185</name>
</gene>
<accession>A0A2U8GU35</accession>